<dbReference type="EMBL" id="CP060695">
    <property type="protein sequence ID" value="QNM86902.1"/>
    <property type="molecule type" value="Genomic_DNA"/>
</dbReference>
<feature type="domain" description="DUF4114" evidence="3">
    <location>
        <begin position="147"/>
        <end position="233"/>
    </location>
</feature>
<dbReference type="NCBIfam" id="TIGR04183">
    <property type="entry name" value="Por_Secre_tail"/>
    <property type="match status" value="1"/>
</dbReference>
<dbReference type="RefSeq" id="WP_187483775.1">
    <property type="nucleotide sequence ID" value="NZ_CP060695.1"/>
</dbReference>
<feature type="signal peptide" evidence="2">
    <location>
        <begin position="1"/>
        <end position="18"/>
    </location>
</feature>
<feature type="chain" id="PRO_5028930591" evidence="2">
    <location>
        <begin position="19"/>
        <end position="813"/>
    </location>
</feature>
<keyword evidence="6" id="KW-1185">Reference proteome</keyword>
<dbReference type="Proteomes" id="UP000515808">
    <property type="component" value="Chromosome"/>
</dbReference>
<dbReference type="KEGG" id="ppec:H9W90_07270"/>
<accession>A0A7G9LE53</accession>
<sequence length="813" mass="91515">MKKLLLILMATVVTNLTAQNYQYLGDFTSNGTPLYLENPGDYVSVETQEMISNSLPESYPVPDYNPQYITSGYDTDIKLTDNADVWVTFVSEGAGYRNVLGYYTYDLDNPLTTAPSTEDITIIFPNVSALGSGGGLQVGDKVKIGTFEAGTGIGWVLLANAWSSSAQTVGNGLWKLYSNPDFNPESQENLRHHNVLLADPENERVILGFEDIRRDRSTCDNDFNDAIFYVTANPYSAINTNNYADVNESNNVTSAYDGGLESNGDLANLIAKRNFNRKKAGNNLNKKEQQTEFQKSQFSRTTTTNSLIDYLPETGMYQTETANISSPDDLLGITNATEIFSVDYYQGTNRVSAVLATSTQGTIYDHSKVICDRLNNSSLEDVRTVITREHKIISSKIKRPGGEIEYTLSFSIKIDSTEKELFSFWNIDQYPAGDYQNFQIWGSSFSQVFSIANYIIDKHTEENGLISYPVENVVPNVFVKSGKYSNGVINLDIINKTEETSINFVGNFAETEVSNRSDISNTFSLTGNYNDQISIETGILFDIGFSLQTNNEEQKDALYLADGPWGLDYLEEFATVNNFNVEVSDREFLDDVYEVDRNANASGEVKGNINLFRHILPGDQTLDITDYSFLNFKITNNEQVEIVIMQDDDRTWENRIRYTIPANEDQTSFDIAFNDFKDAEGNSVEITNIKTIVYSIIGDYTNYKPFNISINQLSFSKKTVLAVDNFSSIENNKIINYPNPFTNKTTIKLPINSEYIQIQVYDLLGRIVDFKRVNTDNSQNKVTYNAPNLKKGIYKYILKDDNNKSYSGTFIIK</sequence>
<evidence type="ECO:0000256" key="2">
    <source>
        <dbReference type="SAM" id="SignalP"/>
    </source>
</evidence>
<dbReference type="InterPro" id="IPR026444">
    <property type="entry name" value="Secre_tail"/>
</dbReference>
<evidence type="ECO:0000256" key="1">
    <source>
        <dbReference type="ARBA" id="ARBA00022729"/>
    </source>
</evidence>
<evidence type="ECO:0000313" key="5">
    <source>
        <dbReference type="EMBL" id="QNM86902.1"/>
    </source>
</evidence>
<dbReference type="AlphaFoldDB" id="A0A7G9LE53"/>
<gene>
    <name evidence="5" type="ORF">H9W90_07270</name>
</gene>
<dbReference type="Pfam" id="PF13448">
    <property type="entry name" value="DUF4114"/>
    <property type="match status" value="1"/>
</dbReference>
<feature type="domain" description="Secretion system C-terminal sorting" evidence="4">
    <location>
        <begin position="737"/>
        <end position="811"/>
    </location>
</feature>
<organism evidence="5 6">
    <name type="scientific">Polaribacter pectinis</name>
    <dbReference type="NCBI Taxonomy" id="2738844"/>
    <lineage>
        <taxon>Bacteria</taxon>
        <taxon>Pseudomonadati</taxon>
        <taxon>Bacteroidota</taxon>
        <taxon>Flavobacteriia</taxon>
        <taxon>Flavobacteriales</taxon>
        <taxon>Flavobacteriaceae</taxon>
    </lineage>
</organism>
<keyword evidence="1 2" id="KW-0732">Signal</keyword>
<reference evidence="5 6" key="1">
    <citation type="submission" date="2020-08" db="EMBL/GenBank/DDBJ databases">
        <title>Polaribacter sp. L12M9 isolated from gut of the Korean scallop.</title>
        <authorList>
            <person name="Jeong Y.S."/>
        </authorList>
    </citation>
    <scope>NUCLEOTIDE SEQUENCE [LARGE SCALE GENOMIC DNA]</scope>
    <source>
        <strain evidence="5 6">L12M9</strain>
    </source>
</reference>
<evidence type="ECO:0000259" key="4">
    <source>
        <dbReference type="Pfam" id="PF18962"/>
    </source>
</evidence>
<dbReference type="Pfam" id="PF18962">
    <property type="entry name" value="Por_Secre_tail"/>
    <property type="match status" value="1"/>
</dbReference>
<evidence type="ECO:0000313" key="6">
    <source>
        <dbReference type="Proteomes" id="UP000515808"/>
    </source>
</evidence>
<name>A0A7G9LE53_9FLAO</name>
<evidence type="ECO:0000259" key="3">
    <source>
        <dbReference type="Pfam" id="PF13448"/>
    </source>
</evidence>
<dbReference type="InterPro" id="IPR025193">
    <property type="entry name" value="DUF4114"/>
</dbReference>
<protein>
    <submittedName>
        <fullName evidence="5">DUF4114 domain-containing protein</fullName>
    </submittedName>
</protein>
<proteinExistence type="predicted"/>